<dbReference type="AlphaFoldDB" id="A0A0F5ZNC8"/>
<sequence length="60" mass="7021">MIDTTHYVTGAPVTWKHCRPALRLPRMFLLRPSIASRWILADDARRHFACIPRIAVIPRR</sequence>
<gene>
    <name evidence="1" type="ORF">VM57_11190</name>
</gene>
<proteinExistence type="predicted"/>
<comment type="caution">
    <text evidence="1">The sequence shown here is derived from an EMBL/GenBank/DDBJ whole genome shotgun (WGS) entry which is preliminary data.</text>
</comment>
<dbReference type="Proteomes" id="UP000243478">
    <property type="component" value="Unassembled WGS sequence"/>
</dbReference>
<dbReference type="EMBL" id="JZRZ01000019">
    <property type="protein sequence ID" value="KKD57139.1"/>
    <property type="molecule type" value="Genomic_DNA"/>
</dbReference>
<dbReference type="PATRIC" id="fig|40324.63.peg.4132"/>
<accession>A0A0F5ZNC8</accession>
<organism evidence="1 2">
    <name type="scientific">Stenotrophomonas maltophilia</name>
    <name type="common">Pseudomonas maltophilia</name>
    <name type="synonym">Xanthomonas maltophilia</name>
    <dbReference type="NCBI Taxonomy" id="40324"/>
    <lineage>
        <taxon>Bacteria</taxon>
        <taxon>Pseudomonadati</taxon>
        <taxon>Pseudomonadota</taxon>
        <taxon>Gammaproteobacteria</taxon>
        <taxon>Lysobacterales</taxon>
        <taxon>Lysobacteraceae</taxon>
        <taxon>Stenotrophomonas</taxon>
        <taxon>Stenotrophomonas maltophilia group</taxon>
    </lineage>
</organism>
<evidence type="ECO:0000313" key="1">
    <source>
        <dbReference type="EMBL" id="KKD57139.1"/>
    </source>
</evidence>
<reference evidence="1 2" key="1">
    <citation type="submission" date="2015-03" db="EMBL/GenBank/DDBJ databases">
        <title>Draft genome of Stenotrophomonas maltophila isolated from urine specimen.</title>
        <authorList>
            <person name="Murugan N."/>
            <person name="Malathi J."/>
            <person name="Umashankar V."/>
            <person name="Madhavan H."/>
        </authorList>
    </citation>
    <scope>NUCLEOTIDE SEQUENCE [LARGE SCALE GENOMIC DNA]</scope>
    <source>
        <strain evidence="1 2">JMNMN1</strain>
    </source>
</reference>
<protein>
    <submittedName>
        <fullName evidence="1">Uncharacterized protein</fullName>
    </submittedName>
</protein>
<evidence type="ECO:0000313" key="2">
    <source>
        <dbReference type="Proteomes" id="UP000243478"/>
    </source>
</evidence>
<name>A0A0F5ZNC8_STEMA</name>